<feature type="repeat" description="WD" evidence="4">
    <location>
        <begin position="470"/>
        <end position="500"/>
    </location>
</feature>
<dbReference type="InterPro" id="IPR020472">
    <property type="entry name" value="WD40_PAC1"/>
</dbReference>
<dbReference type="OrthoDB" id="538223at2759"/>
<reference evidence="6" key="1">
    <citation type="submission" date="2021-02" db="EMBL/GenBank/DDBJ databases">
        <authorList>
            <person name="Nowell W R."/>
        </authorList>
    </citation>
    <scope>NUCLEOTIDE SEQUENCE</scope>
    <source>
        <strain evidence="6">Ploen Becks lab</strain>
    </source>
</reference>
<feature type="coiled-coil region" evidence="5">
    <location>
        <begin position="49"/>
        <end position="83"/>
    </location>
</feature>
<dbReference type="InterPro" id="IPR015943">
    <property type="entry name" value="WD40/YVTN_repeat-like_dom_sf"/>
</dbReference>
<dbReference type="GO" id="GO:0043130">
    <property type="term" value="F:ubiquitin binding"/>
    <property type="evidence" value="ECO:0007669"/>
    <property type="project" value="TreeGrafter"/>
</dbReference>
<dbReference type="GO" id="GO:0010992">
    <property type="term" value="P:ubiquitin recycling"/>
    <property type="evidence" value="ECO:0007669"/>
    <property type="project" value="TreeGrafter"/>
</dbReference>
<feature type="repeat" description="WD" evidence="4">
    <location>
        <begin position="306"/>
        <end position="346"/>
    </location>
</feature>
<keyword evidence="1" id="KW-0963">Cytoplasm</keyword>
<organism evidence="6 7">
    <name type="scientific">Brachionus calyciflorus</name>
    <dbReference type="NCBI Taxonomy" id="104777"/>
    <lineage>
        <taxon>Eukaryota</taxon>
        <taxon>Metazoa</taxon>
        <taxon>Spiralia</taxon>
        <taxon>Gnathifera</taxon>
        <taxon>Rotifera</taxon>
        <taxon>Eurotatoria</taxon>
        <taxon>Monogononta</taxon>
        <taxon>Pseudotrocha</taxon>
        <taxon>Ploima</taxon>
        <taxon>Brachionidae</taxon>
        <taxon>Brachionus</taxon>
    </lineage>
</organism>
<dbReference type="InterPro" id="IPR019775">
    <property type="entry name" value="WD40_repeat_CS"/>
</dbReference>
<evidence type="ECO:0000256" key="3">
    <source>
        <dbReference type="ARBA" id="ARBA00022737"/>
    </source>
</evidence>
<dbReference type="PANTHER" id="PTHR19849:SF0">
    <property type="entry name" value="PHOSPHOLIPASE A-2-ACTIVATING PROTEIN"/>
    <property type="match status" value="1"/>
</dbReference>
<evidence type="ECO:0000256" key="2">
    <source>
        <dbReference type="ARBA" id="ARBA00022574"/>
    </source>
</evidence>
<dbReference type="InterPro" id="IPR036322">
    <property type="entry name" value="WD40_repeat_dom_sf"/>
</dbReference>
<keyword evidence="3" id="KW-0677">Repeat</keyword>
<dbReference type="GO" id="GO:0043161">
    <property type="term" value="P:proteasome-mediated ubiquitin-dependent protein catabolic process"/>
    <property type="evidence" value="ECO:0007669"/>
    <property type="project" value="TreeGrafter"/>
</dbReference>
<dbReference type="PROSITE" id="PS50082">
    <property type="entry name" value="WD_REPEATS_2"/>
    <property type="match status" value="5"/>
</dbReference>
<feature type="repeat" description="WD" evidence="4">
    <location>
        <begin position="388"/>
        <end position="428"/>
    </location>
</feature>
<dbReference type="CDD" id="cd00200">
    <property type="entry name" value="WD40"/>
    <property type="match status" value="1"/>
</dbReference>
<feature type="repeat" description="WD" evidence="4">
    <location>
        <begin position="347"/>
        <end position="387"/>
    </location>
</feature>
<evidence type="ECO:0000313" key="6">
    <source>
        <dbReference type="EMBL" id="CAF0878064.1"/>
    </source>
</evidence>
<dbReference type="SMART" id="SM00320">
    <property type="entry name" value="WD40"/>
    <property type="match status" value="7"/>
</dbReference>
<name>A0A813Y5C7_9BILA</name>
<keyword evidence="2 4" id="KW-0853">WD repeat</keyword>
<dbReference type="AlphaFoldDB" id="A0A813Y5C7"/>
<sequence length="504" mass="58612">MDDVIISLPCGFDTTFKNLKNCENLIRCMMCGNEDLNIEDILSRPGNRLRLKEKKLEIENENFKKLRNELDLVKKDAQFYVRQSFERIFNDLDIRREIVKKDFENMLYDYYNELRNNILNQNNKIVKHLEKYFAEMKEFDNKEIIKKLATSEDCEEKENLIESELKIISEIKDDIKEIMFKTEFGKSLKLFNENFQFQMKNFFGEIDCELFNYKEKFAFLGHSNEICCLDQDDENIILTGSFNSFKLWDIKEGKCLKTFNIRCSRLCMLTDDLFAVSFLSELKIWNIKNGEFVRKLSSYIITKSGLHGHTARIYCLKLLSNGQLASCSKDKTIKFWNYKTGKCLQTLTGHTEFVCCIEEGPNNTIISGSGDMTIKIWNIENGENLKTFKGHESSIFCLKLLNSNMLASGSADKTIRIWNLETGECLNTLEGHTHWIYKLGLIKRGHLVSISEDGTMRFWDLDLGECLKIIKAHNNDIKCLLVTKNGEIITGSDDSTIKVWIKNP</sequence>
<dbReference type="Gene3D" id="2.130.10.10">
    <property type="entry name" value="YVTN repeat-like/Quinoprotein amine dehydrogenase"/>
    <property type="match status" value="2"/>
</dbReference>
<feature type="repeat" description="WD" evidence="4">
    <location>
        <begin position="429"/>
        <end position="469"/>
    </location>
</feature>
<gene>
    <name evidence="6" type="ORF">OXX778_LOCUS10272</name>
</gene>
<dbReference type="Pfam" id="PF00400">
    <property type="entry name" value="WD40"/>
    <property type="match status" value="5"/>
</dbReference>
<proteinExistence type="predicted"/>
<protein>
    <submittedName>
        <fullName evidence="6">Uncharacterized protein</fullName>
    </submittedName>
</protein>
<dbReference type="InterPro" id="IPR001680">
    <property type="entry name" value="WD40_rpt"/>
</dbReference>
<evidence type="ECO:0000256" key="1">
    <source>
        <dbReference type="ARBA" id="ARBA00022490"/>
    </source>
</evidence>
<accession>A0A813Y5C7</accession>
<evidence type="ECO:0000313" key="7">
    <source>
        <dbReference type="Proteomes" id="UP000663879"/>
    </source>
</evidence>
<keyword evidence="5" id="KW-0175">Coiled coil</keyword>
<dbReference type="PRINTS" id="PR00320">
    <property type="entry name" value="GPROTEINBRPT"/>
</dbReference>
<dbReference type="PROSITE" id="PS00678">
    <property type="entry name" value="WD_REPEATS_1"/>
    <property type="match status" value="3"/>
</dbReference>
<evidence type="ECO:0000256" key="4">
    <source>
        <dbReference type="PROSITE-ProRule" id="PRU00221"/>
    </source>
</evidence>
<dbReference type="GO" id="GO:0005634">
    <property type="term" value="C:nucleus"/>
    <property type="evidence" value="ECO:0007669"/>
    <property type="project" value="TreeGrafter"/>
</dbReference>
<evidence type="ECO:0000256" key="5">
    <source>
        <dbReference type="SAM" id="Coils"/>
    </source>
</evidence>
<dbReference type="SUPFAM" id="SSF50978">
    <property type="entry name" value="WD40 repeat-like"/>
    <property type="match status" value="2"/>
</dbReference>
<dbReference type="PANTHER" id="PTHR19849">
    <property type="entry name" value="PHOSPHOLIPASE A-2-ACTIVATING PROTEIN"/>
    <property type="match status" value="1"/>
</dbReference>
<comment type="caution">
    <text evidence="6">The sequence shown here is derived from an EMBL/GenBank/DDBJ whole genome shotgun (WGS) entry which is preliminary data.</text>
</comment>
<dbReference type="EMBL" id="CAJNOC010001607">
    <property type="protein sequence ID" value="CAF0878064.1"/>
    <property type="molecule type" value="Genomic_DNA"/>
</dbReference>
<keyword evidence="7" id="KW-1185">Reference proteome</keyword>
<dbReference type="GO" id="GO:0005737">
    <property type="term" value="C:cytoplasm"/>
    <property type="evidence" value="ECO:0007669"/>
    <property type="project" value="TreeGrafter"/>
</dbReference>
<dbReference type="Proteomes" id="UP000663879">
    <property type="component" value="Unassembled WGS sequence"/>
</dbReference>
<dbReference type="PROSITE" id="PS50294">
    <property type="entry name" value="WD_REPEATS_REGION"/>
    <property type="match status" value="4"/>
</dbReference>